<dbReference type="PROSITE" id="PS51154">
    <property type="entry name" value="MACRO"/>
    <property type="match status" value="3"/>
</dbReference>
<proteinExistence type="predicted"/>
<dbReference type="PANTHER" id="PTHR14453">
    <property type="entry name" value="PARP/ZINC FINGER CCCH TYPE DOMAIN CONTAINING PROTEIN"/>
    <property type="match status" value="1"/>
</dbReference>
<evidence type="ECO:0000313" key="7">
    <source>
        <dbReference type="EMBL" id="CAB3980999.1"/>
    </source>
</evidence>
<evidence type="ECO:0000256" key="4">
    <source>
        <dbReference type="ARBA" id="ARBA00023027"/>
    </source>
</evidence>
<dbReference type="SUPFAM" id="SSF117839">
    <property type="entry name" value="WWE domain"/>
    <property type="match status" value="1"/>
</dbReference>
<keyword evidence="4" id="KW-0520">NAD</keyword>
<gene>
    <name evidence="7" type="ORF">PACLA_8A047036</name>
</gene>
<dbReference type="InterPro" id="IPR000504">
    <property type="entry name" value="RRM_dom"/>
</dbReference>
<dbReference type="Pfam" id="PF01661">
    <property type="entry name" value="Macro"/>
    <property type="match status" value="3"/>
</dbReference>
<evidence type="ECO:0000256" key="6">
    <source>
        <dbReference type="SAM" id="MobiDB-lite"/>
    </source>
</evidence>
<dbReference type="GO" id="GO:0003723">
    <property type="term" value="F:RNA binding"/>
    <property type="evidence" value="ECO:0007669"/>
    <property type="project" value="UniProtKB-UniRule"/>
</dbReference>
<dbReference type="InterPro" id="IPR043472">
    <property type="entry name" value="Macro_dom-like"/>
</dbReference>
<dbReference type="Gene3D" id="3.30.70.330">
    <property type="match status" value="2"/>
</dbReference>
<dbReference type="Gene3D" id="3.40.220.10">
    <property type="entry name" value="Leucine Aminopeptidase, subunit E, domain 1"/>
    <property type="match status" value="3"/>
</dbReference>
<dbReference type="GO" id="GO:0005634">
    <property type="term" value="C:nucleus"/>
    <property type="evidence" value="ECO:0007669"/>
    <property type="project" value="UniProtKB-SubCell"/>
</dbReference>
<dbReference type="PANTHER" id="PTHR14453:SF67">
    <property type="entry name" value="POLY [ADP-RIBOSE] POLYMERASE"/>
    <property type="match status" value="1"/>
</dbReference>
<evidence type="ECO:0000256" key="5">
    <source>
        <dbReference type="ARBA" id="ARBA00023242"/>
    </source>
</evidence>
<dbReference type="SUPFAM" id="SSF54928">
    <property type="entry name" value="RNA-binding domain, RBD"/>
    <property type="match status" value="2"/>
</dbReference>
<dbReference type="SMART" id="SM00360">
    <property type="entry name" value="RRM"/>
    <property type="match status" value="3"/>
</dbReference>
<evidence type="ECO:0000256" key="2">
    <source>
        <dbReference type="ARBA" id="ARBA00022676"/>
    </source>
</evidence>
<dbReference type="SUPFAM" id="SSF52949">
    <property type="entry name" value="Macro domain-like"/>
    <property type="match status" value="3"/>
</dbReference>
<keyword evidence="2" id="KW-0328">Glycosyltransferase</keyword>
<organism evidence="7 8">
    <name type="scientific">Paramuricea clavata</name>
    <name type="common">Red gorgonian</name>
    <name type="synonym">Violescent sea-whip</name>
    <dbReference type="NCBI Taxonomy" id="317549"/>
    <lineage>
        <taxon>Eukaryota</taxon>
        <taxon>Metazoa</taxon>
        <taxon>Cnidaria</taxon>
        <taxon>Anthozoa</taxon>
        <taxon>Octocorallia</taxon>
        <taxon>Malacalcyonacea</taxon>
        <taxon>Plexauridae</taxon>
        <taxon>Paramuricea</taxon>
    </lineage>
</organism>
<dbReference type="Pfam" id="PF23085">
    <property type="entry name" value="RRM_PARP14_3"/>
    <property type="match status" value="2"/>
</dbReference>
<comment type="caution">
    <text evidence="7">The sequence shown here is derived from an EMBL/GenBank/DDBJ whole genome shotgun (WGS) entry which is preliminary data.</text>
</comment>
<dbReference type="Gene3D" id="3.90.228.10">
    <property type="match status" value="1"/>
</dbReference>
<keyword evidence="8" id="KW-1185">Reference proteome</keyword>
<protein>
    <submittedName>
        <fullName evidence="7">Poly [ADP-ribose] polymerase 14-like</fullName>
    </submittedName>
</protein>
<dbReference type="InterPro" id="IPR052056">
    <property type="entry name" value="Mono-ARTD/PARP"/>
</dbReference>
<dbReference type="InterPro" id="IPR037197">
    <property type="entry name" value="WWE_dom_sf"/>
</dbReference>
<comment type="subcellular location">
    <subcellularLocation>
        <location evidence="1">Nucleus</location>
    </subcellularLocation>
</comment>
<keyword evidence="3" id="KW-0808">Transferase</keyword>
<dbReference type="InterPro" id="IPR012677">
    <property type="entry name" value="Nucleotide-bd_a/b_plait_sf"/>
</dbReference>
<dbReference type="Proteomes" id="UP001152795">
    <property type="component" value="Unassembled WGS sequence"/>
</dbReference>
<name>A0A6S7FXB8_PARCT</name>
<dbReference type="SMART" id="SM00506">
    <property type="entry name" value="A1pp"/>
    <property type="match status" value="3"/>
</dbReference>
<accession>A0A6S7FXB8</accession>
<feature type="region of interest" description="Disordered" evidence="6">
    <location>
        <begin position="252"/>
        <end position="277"/>
    </location>
</feature>
<dbReference type="Gene3D" id="3.30.720.50">
    <property type="match status" value="1"/>
</dbReference>
<dbReference type="PROSITE" id="PS51059">
    <property type="entry name" value="PARP_CATALYTIC"/>
    <property type="match status" value="1"/>
</dbReference>
<dbReference type="OrthoDB" id="6159649at2759"/>
<dbReference type="InterPro" id="IPR035979">
    <property type="entry name" value="RBD_domain_sf"/>
</dbReference>
<dbReference type="GO" id="GO:0005737">
    <property type="term" value="C:cytoplasm"/>
    <property type="evidence" value="ECO:0007669"/>
    <property type="project" value="TreeGrafter"/>
</dbReference>
<sequence>MAEYESLVIEVTGINNNTSKDTLENYFSSSRRGGDIANIEYIKGSGNASITFANAEGAKKVLETSPLSLEGSTLTTRQKKAEIYENDKVFVEGVSTNTSKDCLQFYMERISDLDVKNITYGTKSSGSVNAIVTFHGQVDFDKIQEGFRKKPTLEEKHISIKTVPVCKTILVKNLPTTATYDSVLYKFENKRAGGGDVTDGGVHLDLEKKIALVEFEDPDVIDKVLLVKQTLDNSTLSVERYHPILGSLADLQTTEQETSEPTRREVPTAKPRHPKATGFTEDIDRDLYLYLKDNHPAQLSLALKDPQPNIEEKTESVHFTFSNQDAKEHFLTAMKDYKCEIVPVNLGLLNHGLREEIKEIIVLFRSAKSVSFIERYNEGFIKIVGRAVSTFDRAIDQVKKCIDKVEERTNRRDDVIEILPVHLKLLQRSSRFERLENSLKRESCEIQLDNTKGRINVKASQTQIQKLKEEIQDIVGRFRERSLNQSTFSLLKIPRGLSHVKTLLSAENLIVEVLVNDQGNVMLYGMDQTQLQQAYNTIENAIGELKLSPRLKTKESQVALLNELGTLIPLTLQTEGQPRIMCFKKHLRNLSGKMDDFLERKKTVDKRVPLSKVVLRYLDLHGDEKLFDGLRLSSPGLKIVTDSGALVVSGEKPSVDNCCTSIQEFTGGLKSDSMNYGTPETAAGIKEKGANAIIQSIERKHQCAIVVITKEGTDRRSSFRAPPTSPVHNLNEHRKRTMQCKYTYSSGKIIEVHQGDILNHPVHYLVNSANEEMKHAGGLAKAIVDKGGRKIQEDSSRALREQGRDKLIPGDVVTTDSGSLMCKKVLHVVVPKHRNTPDGDDAREEMYLRHCCTNVLKNAVDGHTIAVPVLGTGIYEVPYGISAKSLVGAAHKFVQENPSHALREVHFVDNNPEAIEALMKEMIAKFRHDPNFQINELVRDRWRSHLGAASVTPPSAPLVSSGDMAFDTAEGMEIRLTVGNIAKSTTKVIVNTVSNDLNLTKNPCSKAILQEAGSKITTYCEKWIKDNGQLQEGNFAVTDSAKLKCDKVLHVSCPSWTTDQGEKKLRQLVQKLLDKVQTLSLPSISIPALGTGTLGFPAELVAKVLFEEAMQFSSKHSSSLKIKQYNVVVYSGNTKAVGIFKQQFQVYSSKIIENDPNVPKAKRMKPRIFGSRKSLAKDKDESFEDETRGVNVDIIQGNIVEASTDAIGFLVSDDIMQGGQIGQALVKAAGESLVQEYSKLGKIEAGTIVMTSAGNLKARCLLHMVIKSSALKTEKSMIHNAVTKCLDTADMYGLTSLSLPAVGTGHLRKDAKQSAEILYSCIKEYRKRNEKSLKLVRIVILQENVFADFNKAFVRKDPTTSAESKGARRTRQQITLEIAAESWNDIAKIKEELSQVEEEQSHSEPIEVKQKLDERQHAEILEVQDLHNVRIECEPAIGFIRIGGLAKNVSNAVGEIHRIIYAWEQERHHTDATVREVQWFYYEGDANFVIPEKYADSLSAKIERAYKSDPSGSVVVGEEIKFEIDFKTMTERCLDPSENETMKVYRRPCEAFPLPSNWDFQPIDCSTGKERDVHRFTIDKPDTEYDQIHDMFKASLTTVLPNAEVVRIERIQNPRLYQIYEGQKKKMSNGGNEMKLFHGTAKAAVENINTTGFNRSYCGKNGKILDWFW</sequence>
<evidence type="ECO:0000256" key="3">
    <source>
        <dbReference type="ARBA" id="ARBA00022679"/>
    </source>
</evidence>
<dbReference type="Pfam" id="PF00644">
    <property type="entry name" value="PARP"/>
    <property type="match status" value="1"/>
</dbReference>
<dbReference type="InterPro" id="IPR012317">
    <property type="entry name" value="Poly(ADP-ribose)pol_cat_dom"/>
</dbReference>
<evidence type="ECO:0000256" key="1">
    <source>
        <dbReference type="ARBA" id="ARBA00004123"/>
    </source>
</evidence>
<dbReference type="SUPFAM" id="SSF56399">
    <property type="entry name" value="ADP-ribosylation"/>
    <property type="match status" value="1"/>
</dbReference>
<dbReference type="GO" id="GO:0010629">
    <property type="term" value="P:negative regulation of gene expression"/>
    <property type="evidence" value="ECO:0007669"/>
    <property type="project" value="TreeGrafter"/>
</dbReference>
<reference evidence="7" key="1">
    <citation type="submission" date="2020-04" db="EMBL/GenBank/DDBJ databases">
        <authorList>
            <person name="Alioto T."/>
            <person name="Alioto T."/>
            <person name="Gomez Garrido J."/>
        </authorList>
    </citation>
    <scope>NUCLEOTIDE SEQUENCE</scope>
    <source>
        <strain evidence="7">A484AB</strain>
    </source>
</reference>
<dbReference type="EMBL" id="CACRXK020000343">
    <property type="protein sequence ID" value="CAB3980999.1"/>
    <property type="molecule type" value="Genomic_DNA"/>
</dbReference>
<dbReference type="InterPro" id="IPR002589">
    <property type="entry name" value="Macro_dom"/>
</dbReference>
<keyword evidence="5" id="KW-0539">Nucleus</keyword>
<evidence type="ECO:0000313" key="8">
    <source>
        <dbReference type="Proteomes" id="UP001152795"/>
    </source>
</evidence>
<dbReference type="PROSITE" id="PS50102">
    <property type="entry name" value="RRM"/>
    <property type="match status" value="2"/>
</dbReference>
<dbReference type="GO" id="GO:0003950">
    <property type="term" value="F:NAD+ poly-ADP-ribosyltransferase activity"/>
    <property type="evidence" value="ECO:0007669"/>
    <property type="project" value="UniProtKB-UniRule"/>
</dbReference>
<dbReference type="GO" id="GO:0003714">
    <property type="term" value="F:transcription corepressor activity"/>
    <property type="evidence" value="ECO:0007669"/>
    <property type="project" value="TreeGrafter"/>
</dbReference>